<evidence type="ECO:0000313" key="1">
    <source>
        <dbReference type="EMBL" id="KAL2342440.1"/>
    </source>
</evidence>
<keyword evidence="2" id="KW-1185">Reference proteome</keyword>
<reference evidence="1 2" key="1">
    <citation type="submission" date="2024-08" db="EMBL/GenBank/DDBJ databases">
        <title>Insights into the chromosomal genome structure of Flemingia macrophylla.</title>
        <authorList>
            <person name="Ding Y."/>
            <person name="Zhao Y."/>
            <person name="Bi W."/>
            <person name="Wu M."/>
            <person name="Zhao G."/>
            <person name="Gong Y."/>
            <person name="Li W."/>
            <person name="Zhang P."/>
        </authorList>
    </citation>
    <scope>NUCLEOTIDE SEQUENCE [LARGE SCALE GENOMIC DNA]</scope>
    <source>
        <strain evidence="1">DYQJB</strain>
        <tissue evidence="1">Leaf</tissue>
    </source>
</reference>
<organism evidence="1 2">
    <name type="scientific">Flemingia macrophylla</name>
    <dbReference type="NCBI Taxonomy" id="520843"/>
    <lineage>
        <taxon>Eukaryota</taxon>
        <taxon>Viridiplantae</taxon>
        <taxon>Streptophyta</taxon>
        <taxon>Embryophyta</taxon>
        <taxon>Tracheophyta</taxon>
        <taxon>Spermatophyta</taxon>
        <taxon>Magnoliopsida</taxon>
        <taxon>eudicotyledons</taxon>
        <taxon>Gunneridae</taxon>
        <taxon>Pentapetalae</taxon>
        <taxon>rosids</taxon>
        <taxon>fabids</taxon>
        <taxon>Fabales</taxon>
        <taxon>Fabaceae</taxon>
        <taxon>Papilionoideae</taxon>
        <taxon>50 kb inversion clade</taxon>
        <taxon>NPAAA clade</taxon>
        <taxon>indigoferoid/millettioid clade</taxon>
        <taxon>Phaseoleae</taxon>
        <taxon>Flemingia</taxon>
    </lineage>
</organism>
<comment type="caution">
    <text evidence="1">The sequence shown here is derived from an EMBL/GenBank/DDBJ whole genome shotgun (WGS) entry which is preliminary data.</text>
</comment>
<dbReference type="AlphaFoldDB" id="A0ABD1N5G7"/>
<dbReference type="EMBL" id="JBGMDY010000002">
    <property type="protein sequence ID" value="KAL2342440.1"/>
    <property type="molecule type" value="Genomic_DNA"/>
</dbReference>
<sequence>MTSKGYGRRLQATEYEYVKKEILEYILYSNIENVVVEGIILYLNLLDENINLSYDFLAKMTSLRYLKIHSRIWYLKNNVYLLEGLDLCSDKLEYFQWDNYCDSYFPSNFCVK</sequence>
<evidence type="ECO:0000313" key="2">
    <source>
        <dbReference type="Proteomes" id="UP001603857"/>
    </source>
</evidence>
<proteinExistence type="predicted"/>
<name>A0ABD1N5G7_9FABA</name>
<protein>
    <submittedName>
        <fullName evidence="1">Uncharacterized protein</fullName>
    </submittedName>
</protein>
<gene>
    <name evidence="1" type="ORF">Fmac_003725</name>
</gene>
<dbReference type="Proteomes" id="UP001603857">
    <property type="component" value="Unassembled WGS sequence"/>
</dbReference>
<accession>A0ABD1N5G7</accession>